<dbReference type="AlphaFoldDB" id="A0A0P0M5Z3"/>
<reference evidence="2" key="1">
    <citation type="submission" date="2015-10" db="EMBL/GenBank/DDBJ databases">
        <title>Extensive mobilome-driven genome diversification in gut-associated Bacteroides vulgatus mpk.</title>
        <authorList>
            <person name="Beier S."/>
            <person name="Lange A."/>
            <person name="Huson D.H."/>
            <person name="Frick J.-S."/>
            <person name="Autenrieth I.B."/>
        </authorList>
    </citation>
    <scope>NUCLEOTIDE SEQUENCE [LARGE SCALE GENOMIC DNA]</scope>
    <source>
        <strain evidence="2">mpk</strain>
    </source>
</reference>
<gene>
    <name evidence="1" type="ORF">BvMPK_4024</name>
</gene>
<dbReference type="PATRIC" id="fig|821.40.peg.4826"/>
<name>A0A0P0M5Z3_PHOVU</name>
<evidence type="ECO:0000313" key="2">
    <source>
        <dbReference type="Proteomes" id="UP000061587"/>
    </source>
</evidence>
<protein>
    <submittedName>
        <fullName evidence="1">Phage protein</fullName>
    </submittedName>
</protein>
<accession>A0A0P0M5Z3</accession>
<evidence type="ECO:0000313" key="1">
    <source>
        <dbReference type="EMBL" id="ALK86576.1"/>
    </source>
</evidence>
<dbReference type="Proteomes" id="UP000061587">
    <property type="component" value="Chromosome"/>
</dbReference>
<dbReference type="Gene3D" id="3.40.50.300">
    <property type="entry name" value="P-loop containing nucleotide triphosphate hydrolases"/>
    <property type="match status" value="1"/>
</dbReference>
<proteinExistence type="predicted"/>
<reference evidence="1 2" key="2">
    <citation type="journal article" date="2016" name="Genome Biol. Evol.">
        <title>Extensive mobilome-driven genome diversification in mouse gut-associated Bacteroides vulgatus mpk.</title>
        <authorList>
            <person name="Lange A."/>
            <person name="Beier S."/>
            <person name="Steimle A."/>
            <person name="Autenrieth I.B."/>
            <person name="Huson D.H."/>
            <person name="Frick J.S."/>
        </authorList>
    </citation>
    <scope>NUCLEOTIDE SEQUENCE [LARGE SCALE GENOMIC DNA]</scope>
    <source>
        <strain evidence="2">mpk</strain>
    </source>
</reference>
<sequence>MAKKRLTPQDRTALVEWEELIASIRENSDINPSDTEAEIRARRESLEKNDEEWFRYYFAMYYSCEAADFHKKATGRLIKNNRWYEVRAWSRELAKSARSMMEISKLAITGKVRNVLLISNSQDNAQRLLLPFMANFEENQRIIQDYGMQKKPGYWETGEFTIMAGCSFRAIGAGQSPRGTRNKNFRPDFILVDDIDTDEECRNPERIKTKWKWLEEALIPTMSVSGNYRILFNGNIIAADCCIKRAIEKATELKGKGIGHVDIINIRDKNGLSVWPQKNSEEDIDLFLSMVSAAARQKEFFNNPVAEGEIFKDIIYGKVPALSKFKFLVIYGDPAPGENKTKKSSTKAVFLLGKLAGKLYVIKGFLGRETNATFIGWYIKLLEFVNGKTNVYCYMENNKLQDPFFQQVFQPIIRRIRRQRKISLYIQGDEEKKTDKATRIETNLEPLNSEGNLIFNEAEKDNPHMKLLTDQFSLFNLMLTYPADGPDCVEGGNRIIDRKAHQAEKPAVISTRKMRAHNKYRL</sequence>
<dbReference type="EMBL" id="CP013020">
    <property type="protein sequence ID" value="ALK86576.1"/>
    <property type="molecule type" value="Genomic_DNA"/>
</dbReference>
<organism evidence="1 2">
    <name type="scientific">Phocaeicola vulgatus</name>
    <name type="common">Bacteroides vulgatus</name>
    <dbReference type="NCBI Taxonomy" id="821"/>
    <lineage>
        <taxon>Bacteria</taxon>
        <taxon>Pseudomonadati</taxon>
        <taxon>Bacteroidota</taxon>
        <taxon>Bacteroidia</taxon>
        <taxon>Bacteroidales</taxon>
        <taxon>Bacteroidaceae</taxon>
        <taxon>Phocaeicola</taxon>
    </lineage>
</organism>
<dbReference type="InterPro" id="IPR027417">
    <property type="entry name" value="P-loop_NTPase"/>
</dbReference>